<dbReference type="PRINTS" id="PR00039">
    <property type="entry name" value="HTHLYSR"/>
</dbReference>
<protein>
    <submittedName>
        <fullName evidence="8">DNA-binding transcriptional LysR family regulator</fullName>
    </submittedName>
</protein>
<evidence type="ECO:0000313" key="9">
    <source>
        <dbReference type="Proteomes" id="UP001565369"/>
    </source>
</evidence>
<reference evidence="8 9" key="1">
    <citation type="submission" date="2024-07" db="EMBL/GenBank/DDBJ databases">
        <title>Genomic Encyclopedia of Type Strains, Phase V (KMG-V): Genome sequencing to study the core and pangenomes of soil and plant-associated prokaryotes.</title>
        <authorList>
            <person name="Whitman W."/>
        </authorList>
    </citation>
    <scope>NUCLEOTIDE SEQUENCE [LARGE SCALE GENOMIC DNA]</scope>
    <source>
        <strain evidence="8 9">USDA 152</strain>
    </source>
</reference>
<dbReference type="PROSITE" id="PS50931">
    <property type="entry name" value="HTH_LYSR"/>
    <property type="match status" value="1"/>
</dbReference>
<evidence type="ECO:0000256" key="6">
    <source>
        <dbReference type="SAM" id="MobiDB-lite"/>
    </source>
</evidence>
<feature type="region of interest" description="Disordered" evidence="6">
    <location>
        <begin position="299"/>
        <end position="323"/>
    </location>
</feature>
<evidence type="ECO:0000256" key="2">
    <source>
        <dbReference type="ARBA" id="ARBA00009437"/>
    </source>
</evidence>
<dbReference type="PANTHER" id="PTHR30537">
    <property type="entry name" value="HTH-TYPE TRANSCRIPTIONAL REGULATOR"/>
    <property type="match status" value="1"/>
</dbReference>
<evidence type="ECO:0000259" key="7">
    <source>
        <dbReference type="PROSITE" id="PS50931"/>
    </source>
</evidence>
<evidence type="ECO:0000256" key="5">
    <source>
        <dbReference type="ARBA" id="ARBA00023163"/>
    </source>
</evidence>
<dbReference type="SUPFAM" id="SSF53850">
    <property type="entry name" value="Periplasmic binding protein-like II"/>
    <property type="match status" value="1"/>
</dbReference>
<dbReference type="Pfam" id="PF03466">
    <property type="entry name" value="LysR_substrate"/>
    <property type="match status" value="1"/>
</dbReference>
<gene>
    <name evidence="8" type="ORF">ABIG07_005579</name>
</gene>
<dbReference type="Pfam" id="PF00126">
    <property type="entry name" value="HTH_1"/>
    <property type="match status" value="1"/>
</dbReference>
<comment type="caution">
    <text evidence="8">The sequence shown here is derived from an EMBL/GenBank/DDBJ whole genome shotgun (WGS) entry which is preliminary data.</text>
</comment>
<dbReference type="InterPro" id="IPR058163">
    <property type="entry name" value="LysR-type_TF_proteobact-type"/>
</dbReference>
<dbReference type="GO" id="GO:0003677">
    <property type="term" value="F:DNA binding"/>
    <property type="evidence" value="ECO:0007669"/>
    <property type="project" value="UniProtKB-KW"/>
</dbReference>
<dbReference type="Gene3D" id="1.10.10.10">
    <property type="entry name" value="Winged helix-like DNA-binding domain superfamily/Winged helix DNA-binding domain"/>
    <property type="match status" value="1"/>
</dbReference>
<dbReference type="Gene3D" id="3.40.190.290">
    <property type="match status" value="1"/>
</dbReference>
<evidence type="ECO:0000256" key="4">
    <source>
        <dbReference type="ARBA" id="ARBA00023125"/>
    </source>
</evidence>
<evidence type="ECO:0000256" key="1">
    <source>
        <dbReference type="ARBA" id="ARBA00003502"/>
    </source>
</evidence>
<dbReference type="RefSeq" id="WP_049801707.1">
    <property type="nucleotide sequence ID" value="NZ_AP021854.1"/>
</dbReference>
<dbReference type="PANTHER" id="PTHR30537:SF5">
    <property type="entry name" value="HTH-TYPE TRANSCRIPTIONAL ACTIVATOR TTDR-RELATED"/>
    <property type="match status" value="1"/>
</dbReference>
<dbReference type="InterPro" id="IPR036390">
    <property type="entry name" value="WH_DNA-bd_sf"/>
</dbReference>
<dbReference type="Proteomes" id="UP001565369">
    <property type="component" value="Unassembled WGS sequence"/>
</dbReference>
<proteinExistence type="inferred from homology"/>
<organism evidence="8 9">
    <name type="scientific">Bradyrhizobium ottawaense</name>
    <dbReference type="NCBI Taxonomy" id="931866"/>
    <lineage>
        <taxon>Bacteria</taxon>
        <taxon>Pseudomonadati</taxon>
        <taxon>Pseudomonadota</taxon>
        <taxon>Alphaproteobacteria</taxon>
        <taxon>Hyphomicrobiales</taxon>
        <taxon>Nitrobacteraceae</taxon>
        <taxon>Bradyrhizobium</taxon>
    </lineage>
</organism>
<dbReference type="EMBL" id="JBGBZJ010000003">
    <property type="protein sequence ID" value="MEY9456631.1"/>
    <property type="molecule type" value="Genomic_DNA"/>
</dbReference>
<sequence>MDKLGSLRAFVKVVESGSFAEAGRQLRLSRSAISKYIADLEESLGVQLLNRTTRHASPTENGQRYFERALVILSEVEAADQAVTQAQSAPRGLLRVNAPMSFGTMRLGPVLADFMARYGELQLQIVLSDDLLDPVQDGFDVTLRIAELESSSLIARKIMPVARMICASPDYLARHGTPKHPQDLREHASLTYGYLLTGNQWKLTGADGDHWIQPAWSLCVNNAEVLRDVAIKGRGLALLPEFIAADALRTGKLRAVLEDYFAPPLALYAVYPPTRHLSVKVRLFIDFLVERFGRDEEVGAQGAEAGSGSHDSARATARSDLSR</sequence>
<evidence type="ECO:0000313" key="8">
    <source>
        <dbReference type="EMBL" id="MEY9456631.1"/>
    </source>
</evidence>
<dbReference type="InterPro" id="IPR000847">
    <property type="entry name" value="LysR_HTH_N"/>
</dbReference>
<keyword evidence="5" id="KW-0804">Transcription</keyword>
<name>A0ABV4G0M5_9BRAD</name>
<keyword evidence="9" id="KW-1185">Reference proteome</keyword>
<comment type="function">
    <text evidence="1">NodD regulates the expression of the nodABCFE genes which encode other nodulation proteins. NodD is also a negative regulator of its own expression. Binds flavonoids as inducers.</text>
</comment>
<accession>A0ABV4G0M5</accession>
<keyword evidence="4 8" id="KW-0238">DNA-binding</keyword>
<keyword evidence="3" id="KW-0805">Transcription regulation</keyword>
<feature type="domain" description="HTH lysR-type" evidence="7">
    <location>
        <begin position="1"/>
        <end position="59"/>
    </location>
</feature>
<evidence type="ECO:0000256" key="3">
    <source>
        <dbReference type="ARBA" id="ARBA00023015"/>
    </source>
</evidence>
<comment type="similarity">
    <text evidence="2">Belongs to the LysR transcriptional regulatory family.</text>
</comment>
<dbReference type="InterPro" id="IPR005119">
    <property type="entry name" value="LysR_subst-bd"/>
</dbReference>
<dbReference type="CDD" id="cd08422">
    <property type="entry name" value="PBP2_CrgA_like"/>
    <property type="match status" value="1"/>
</dbReference>
<dbReference type="SUPFAM" id="SSF46785">
    <property type="entry name" value="Winged helix' DNA-binding domain"/>
    <property type="match status" value="1"/>
</dbReference>
<dbReference type="InterPro" id="IPR036388">
    <property type="entry name" value="WH-like_DNA-bd_sf"/>
</dbReference>